<keyword evidence="3 6" id="KW-0805">Transcription regulation</keyword>
<dbReference type="PROSITE" id="PS51754">
    <property type="entry name" value="OVATE"/>
    <property type="match status" value="1"/>
</dbReference>
<protein>
    <recommendedName>
        <fullName evidence="6">Transcription repressor</fullName>
    </recommendedName>
    <alternativeName>
        <fullName evidence="6">Ovate family protein</fullName>
    </alternativeName>
</protein>
<comment type="subcellular location">
    <subcellularLocation>
        <location evidence="1 6">Nucleus</location>
    </subcellularLocation>
</comment>
<dbReference type="PANTHER" id="PTHR33057:SF70">
    <property type="entry name" value="TRANSCRIPTION REPRESSOR-RELATED"/>
    <property type="match status" value="1"/>
</dbReference>
<keyword evidence="2 6" id="KW-0678">Repressor</keyword>
<feature type="region of interest" description="Disordered" evidence="7">
    <location>
        <begin position="92"/>
        <end position="123"/>
    </location>
</feature>
<dbReference type="GO" id="GO:0005634">
    <property type="term" value="C:nucleus"/>
    <property type="evidence" value="ECO:0007669"/>
    <property type="project" value="UniProtKB-SubCell"/>
</dbReference>
<evidence type="ECO:0000256" key="1">
    <source>
        <dbReference type="ARBA" id="ARBA00004123"/>
    </source>
</evidence>
<feature type="compositionally biased region" description="Basic and acidic residues" evidence="7">
    <location>
        <begin position="111"/>
        <end position="123"/>
    </location>
</feature>
<dbReference type="InterPro" id="IPR006458">
    <property type="entry name" value="Ovate_C"/>
</dbReference>
<dbReference type="PANTHER" id="PTHR33057">
    <property type="entry name" value="TRANSCRIPTION REPRESSOR OFP7-RELATED"/>
    <property type="match status" value="1"/>
</dbReference>
<proteinExistence type="predicted"/>
<evidence type="ECO:0000256" key="6">
    <source>
        <dbReference type="RuleBase" id="RU367028"/>
    </source>
</evidence>
<dbReference type="AlphaFoldDB" id="A0A833RJL8"/>
<comment type="caution">
    <text evidence="9">The sequence shown here is derived from an EMBL/GenBank/DDBJ whole genome shotgun (WGS) entry which is preliminary data.</text>
</comment>
<organism evidence="9 10">
    <name type="scientific">Carex littledalei</name>
    <dbReference type="NCBI Taxonomy" id="544730"/>
    <lineage>
        <taxon>Eukaryota</taxon>
        <taxon>Viridiplantae</taxon>
        <taxon>Streptophyta</taxon>
        <taxon>Embryophyta</taxon>
        <taxon>Tracheophyta</taxon>
        <taxon>Spermatophyta</taxon>
        <taxon>Magnoliopsida</taxon>
        <taxon>Liliopsida</taxon>
        <taxon>Poales</taxon>
        <taxon>Cyperaceae</taxon>
        <taxon>Cyperoideae</taxon>
        <taxon>Cariceae</taxon>
        <taxon>Carex</taxon>
        <taxon>Carex subgen. Euthyceras</taxon>
    </lineage>
</organism>
<evidence type="ECO:0000256" key="7">
    <source>
        <dbReference type="SAM" id="MobiDB-lite"/>
    </source>
</evidence>
<feature type="domain" description="OVATE" evidence="8">
    <location>
        <begin position="128"/>
        <end position="187"/>
    </location>
</feature>
<gene>
    <name evidence="9" type="ORF">FCM35_KLT16137</name>
</gene>
<name>A0A833RJL8_9POAL</name>
<dbReference type="InterPro" id="IPR038933">
    <property type="entry name" value="Ovate"/>
</dbReference>
<evidence type="ECO:0000313" key="10">
    <source>
        <dbReference type="Proteomes" id="UP000623129"/>
    </source>
</evidence>
<dbReference type="Proteomes" id="UP000623129">
    <property type="component" value="Unassembled WGS sequence"/>
</dbReference>
<reference evidence="9" key="1">
    <citation type="submission" date="2020-01" db="EMBL/GenBank/DDBJ databases">
        <title>Genome sequence of Kobresia littledalei, the first chromosome-level genome in the family Cyperaceae.</title>
        <authorList>
            <person name="Qu G."/>
        </authorList>
    </citation>
    <scope>NUCLEOTIDE SEQUENCE</scope>
    <source>
        <strain evidence="9">C.B.Clarke</strain>
        <tissue evidence="9">Leaf</tissue>
    </source>
</reference>
<evidence type="ECO:0000256" key="4">
    <source>
        <dbReference type="ARBA" id="ARBA00023163"/>
    </source>
</evidence>
<dbReference type="NCBIfam" id="TIGR01568">
    <property type="entry name" value="A_thal_3678"/>
    <property type="match status" value="1"/>
</dbReference>
<keyword evidence="10" id="KW-1185">Reference proteome</keyword>
<keyword evidence="4 6" id="KW-0804">Transcription</keyword>
<evidence type="ECO:0000259" key="8">
    <source>
        <dbReference type="PROSITE" id="PS51754"/>
    </source>
</evidence>
<keyword evidence="5 6" id="KW-0539">Nucleus</keyword>
<dbReference type="EMBL" id="SWLB01000003">
    <property type="protein sequence ID" value="KAF3340366.1"/>
    <property type="molecule type" value="Genomic_DNA"/>
</dbReference>
<evidence type="ECO:0000256" key="3">
    <source>
        <dbReference type="ARBA" id="ARBA00023015"/>
    </source>
</evidence>
<sequence>MSEHGNGKKGRKSHSLFPLGCGCKDMKSVSVCVSATEMINKSSFHKNNNNISTSSWERVVDETERRESLASAPSFAGLLRELNELEQSVKDWGRKNKYTSPPTPPSFSSTDKSKERPGAGRLEKSIVIVKESDDPLDDFKKSMLQMIVENEIEGKDEMEELLQKFLLLNSIENHDVIVRAFTELWEEVFSEVEETQKLLPSRRGSRPLQHSRQVH</sequence>
<dbReference type="GO" id="GO:0045892">
    <property type="term" value="P:negative regulation of DNA-templated transcription"/>
    <property type="evidence" value="ECO:0007669"/>
    <property type="project" value="UniProtKB-UniRule"/>
</dbReference>
<comment type="function">
    <text evidence="6">Transcriptional repressor that regulates multiple aspects of plant growth and development.</text>
</comment>
<evidence type="ECO:0000256" key="2">
    <source>
        <dbReference type="ARBA" id="ARBA00022491"/>
    </source>
</evidence>
<dbReference type="Pfam" id="PF04844">
    <property type="entry name" value="Ovate"/>
    <property type="match status" value="1"/>
</dbReference>
<evidence type="ECO:0000256" key="5">
    <source>
        <dbReference type="ARBA" id="ARBA00023242"/>
    </source>
</evidence>
<evidence type="ECO:0000313" key="9">
    <source>
        <dbReference type="EMBL" id="KAF3340366.1"/>
    </source>
</evidence>
<dbReference type="OrthoDB" id="1928390at2759"/>
<accession>A0A833RJL8</accession>